<sequence length="200" mass="23585">MNKQISGQINLFDIFKEEPKESPVLLNPGQIVYLVVRGDIEPYKVSDRSWDIQGTNRGYDLFNIESNTHSNVTWNVNINKDTFTDKDSAELKANEYIFNNDCILAKDMYIKELVAYKHGYLGKEIYNWYAVLENNMIYYHYGGKYDHIGSTDEIKIFEEDNSKVDSTVVYDYIPHFKNMYKCDTDSNWLYADAHYQFFHL</sequence>
<organism evidence="1 2">
    <name type="scientific">Agathobacter rectalis</name>
    <dbReference type="NCBI Taxonomy" id="39491"/>
    <lineage>
        <taxon>Bacteria</taxon>
        <taxon>Bacillati</taxon>
        <taxon>Bacillota</taxon>
        <taxon>Clostridia</taxon>
        <taxon>Lachnospirales</taxon>
        <taxon>Lachnospiraceae</taxon>
        <taxon>Agathobacter</taxon>
    </lineage>
</organism>
<name>A0A3E5AL02_9FIRM</name>
<proteinExistence type="predicted"/>
<gene>
    <name evidence="1" type="ORF">DXB72_12050</name>
</gene>
<evidence type="ECO:0000313" key="2">
    <source>
        <dbReference type="Proteomes" id="UP000260970"/>
    </source>
</evidence>
<evidence type="ECO:0000313" key="1">
    <source>
        <dbReference type="EMBL" id="RGN21534.1"/>
    </source>
</evidence>
<dbReference type="Proteomes" id="UP000260970">
    <property type="component" value="Unassembled WGS sequence"/>
</dbReference>
<accession>A0A3E5AL02</accession>
<reference evidence="1 2" key="1">
    <citation type="submission" date="2018-08" db="EMBL/GenBank/DDBJ databases">
        <title>A genome reference for cultivated species of the human gut microbiota.</title>
        <authorList>
            <person name="Zou Y."/>
            <person name="Xue W."/>
            <person name="Luo G."/>
        </authorList>
    </citation>
    <scope>NUCLEOTIDE SEQUENCE [LARGE SCALE GENOMIC DNA]</scope>
    <source>
        <strain evidence="1 2">OM05-6AA</strain>
    </source>
</reference>
<dbReference type="RefSeq" id="WP_117690769.1">
    <property type="nucleotide sequence ID" value="NZ_QSUE01000011.1"/>
</dbReference>
<dbReference type="EMBL" id="QSUG01000013">
    <property type="protein sequence ID" value="RGN21534.1"/>
    <property type="molecule type" value="Genomic_DNA"/>
</dbReference>
<protein>
    <submittedName>
        <fullName evidence="1">Uncharacterized protein</fullName>
    </submittedName>
</protein>
<dbReference type="AlphaFoldDB" id="A0A3E5AL02"/>
<comment type="caution">
    <text evidence="1">The sequence shown here is derived from an EMBL/GenBank/DDBJ whole genome shotgun (WGS) entry which is preliminary data.</text>
</comment>